<feature type="compositionally biased region" description="Polar residues" evidence="1">
    <location>
        <begin position="289"/>
        <end position="318"/>
    </location>
</feature>
<name>A0A9W8P3P6_9AGAR</name>
<dbReference type="EMBL" id="JANVFU010000004">
    <property type="protein sequence ID" value="KAJ3746194.1"/>
    <property type="molecule type" value="Genomic_DNA"/>
</dbReference>
<feature type="region of interest" description="Disordered" evidence="1">
    <location>
        <begin position="81"/>
        <end position="429"/>
    </location>
</feature>
<evidence type="ECO:0000313" key="3">
    <source>
        <dbReference type="Proteomes" id="UP001142393"/>
    </source>
</evidence>
<comment type="caution">
    <text evidence="2">The sequence shown here is derived from an EMBL/GenBank/DDBJ whole genome shotgun (WGS) entry which is preliminary data.</text>
</comment>
<organism evidence="2 3">
    <name type="scientific">Lentinula detonsa</name>
    <dbReference type="NCBI Taxonomy" id="2804962"/>
    <lineage>
        <taxon>Eukaryota</taxon>
        <taxon>Fungi</taxon>
        <taxon>Dikarya</taxon>
        <taxon>Basidiomycota</taxon>
        <taxon>Agaricomycotina</taxon>
        <taxon>Agaricomycetes</taxon>
        <taxon>Agaricomycetidae</taxon>
        <taxon>Agaricales</taxon>
        <taxon>Marasmiineae</taxon>
        <taxon>Omphalotaceae</taxon>
        <taxon>Lentinula</taxon>
    </lineage>
</organism>
<dbReference type="Proteomes" id="UP001142393">
    <property type="component" value="Unassembled WGS sequence"/>
</dbReference>
<feature type="compositionally biased region" description="Polar residues" evidence="1">
    <location>
        <begin position="178"/>
        <end position="193"/>
    </location>
</feature>
<feature type="compositionally biased region" description="Polar residues" evidence="1">
    <location>
        <begin position="418"/>
        <end position="429"/>
    </location>
</feature>
<protein>
    <submittedName>
        <fullName evidence="2">Uncharacterized protein</fullName>
    </submittedName>
</protein>
<feature type="compositionally biased region" description="Low complexity" evidence="1">
    <location>
        <begin position="266"/>
        <end position="278"/>
    </location>
</feature>
<evidence type="ECO:0000313" key="2">
    <source>
        <dbReference type="EMBL" id="KAJ3746194.1"/>
    </source>
</evidence>
<dbReference type="AlphaFoldDB" id="A0A9W8P3P6"/>
<sequence>MLKESTSVESSSGIYFQDVAVIFWEKSLPILSVLHLSVSVFDLKVNLTVELLAPTTTMGIAESISAVGIAGTVTGLSYTQATAQQKEDEEEAKRAAEAAQAAVDNNPKNQRAGTNETGPSPGAFPVSGSLVGGGGGRGPGPGSKSSTAGGGRERGGPRQDGGGRNVVGRKDGRGGPGNQQSSAEKTIRANNTSQKKKKKEGGRRNQLQSPSAVDDNTPISDPQEPPPSAIPTSQARRQTGRNSRASNLSSQTVASDRSTPGPDDVAAQQGAPAAPPGKHAARNRRKKGNMQSGDLSSTPGHSLETTASPSSVPAHSQDPTSSQLLHPSSSSQTPTPRNQSRVRGSMRPRVRSRSNANVVASASHQPSESPQSVQKPLKSAAANDAVLRSNSPQGGVGSKRRGGRRANVERSRPLVLSPQINQPMTEGDG</sequence>
<feature type="compositionally biased region" description="Low complexity" evidence="1">
    <location>
        <begin position="319"/>
        <end position="336"/>
    </location>
</feature>
<feature type="compositionally biased region" description="Polar residues" evidence="1">
    <location>
        <begin position="106"/>
        <end position="118"/>
    </location>
</feature>
<accession>A0A9W8P3P6</accession>
<feature type="compositionally biased region" description="Polar residues" evidence="1">
    <location>
        <begin position="364"/>
        <end position="374"/>
    </location>
</feature>
<gene>
    <name evidence="2" type="ORF">DFH05DRAFT_1458529</name>
</gene>
<keyword evidence="3" id="KW-1185">Reference proteome</keyword>
<feature type="compositionally biased region" description="Low complexity" evidence="1">
    <location>
        <begin position="353"/>
        <end position="363"/>
    </location>
</feature>
<feature type="compositionally biased region" description="Gly residues" evidence="1">
    <location>
        <begin position="130"/>
        <end position="141"/>
    </location>
</feature>
<evidence type="ECO:0000256" key="1">
    <source>
        <dbReference type="SAM" id="MobiDB-lite"/>
    </source>
</evidence>
<feature type="compositionally biased region" description="Polar residues" evidence="1">
    <location>
        <begin position="230"/>
        <end position="258"/>
    </location>
</feature>
<feature type="compositionally biased region" description="Basic residues" evidence="1">
    <location>
        <begin position="279"/>
        <end position="288"/>
    </location>
</feature>
<proteinExistence type="predicted"/>
<reference evidence="2 3" key="1">
    <citation type="journal article" date="2023" name="Proc. Natl. Acad. Sci. U.S.A.">
        <title>A global phylogenomic analysis of the shiitake genus Lentinula.</title>
        <authorList>
            <person name="Sierra-Patev S."/>
            <person name="Min B."/>
            <person name="Naranjo-Ortiz M."/>
            <person name="Looney B."/>
            <person name="Konkel Z."/>
            <person name="Slot J.C."/>
            <person name="Sakamoto Y."/>
            <person name="Steenwyk J.L."/>
            <person name="Rokas A."/>
            <person name="Carro J."/>
            <person name="Camarero S."/>
            <person name="Ferreira P."/>
            <person name="Molpeceres G."/>
            <person name="Ruiz-Duenas F.J."/>
            <person name="Serrano A."/>
            <person name="Henrissat B."/>
            <person name="Drula E."/>
            <person name="Hughes K.W."/>
            <person name="Mata J.L."/>
            <person name="Ishikawa N.K."/>
            <person name="Vargas-Isla R."/>
            <person name="Ushijima S."/>
            <person name="Smith C.A."/>
            <person name="Donoghue J."/>
            <person name="Ahrendt S."/>
            <person name="Andreopoulos W."/>
            <person name="He G."/>
            <person name="LaButti K."/>
            <person name="Lipzen A."/>
            <person name="Ng V."/>
            <person name="Riley R."/>
            <person name="Sandor L."/>
            <person name="Barry K."/>
            <person name="Martinez A.T."/>
            <person name="Xiao Y."/>
            <person name="Gibbons J.G."/>
            <person name="Terashima K."/>
            <person name="Grigoriev I.V."/>
            <person name="Hibbett D."/>
        </authorList>
    </citation>
    <scope>NUCLEOTIDE SEQUENCE [LARGE SCALE GENOMIC DNA]</scope>
    <source>
        <strain evidence="2 3">TFB7810</strain>
    </source>
</reference>